<dbReference type="Proteomes" id="UP001054945">
    <property type="component" value="Unassembled WGS sequence"/>
</dbReference>
<keyword evidence="2" id="KW-1185">Reference proteome</keyword>
<proteinExistence type="predicted"/>
<evidence type="ECO:0000313" key="2">
    <source>
        <dbReference type="Proteomes" id="UP001054945"/>
    </source>
</evidence>
<organism evidence="1 2">
    <name type="scientific">Caerostris extrusa</name>
    <name type="common">Bark spider</name>
    <name type="synonym">Caerostris bankana</name>
    <dbReference type="NCBI Taxonomy" id="172846"/>
    <lineage>
        <taxon>Eukaryota</taxon>
        <taxon>Metazoa</taxon>
        <taxon>Ecdysozoa</taxon>
        <taxon>Arthropoda</taxon>
        <taxon>Chelicerata</taxon>
        <taxon>Arachnida</taxon>
        <taxon>Araneae</taxon>
        <taxon>Araneomorphae</taxon>
        <taxon>Entelegynae</taxon>
        <taxon>Araneoidea</taxon>
        <taxon>Araneidae</taxon>
        <taxon>Caerostris</taxon>
    </lineage>
</organism>
<name>A0AAV4X3W1_CAEEX</name>
<comment type="caution">
    <text evidence="1">The sequence shown here is derived from an EMBL/GenBank/DDBJ whole genome shotgun (WGS) entry which is preliminary data.</text>
</comment>
<protein>
    <submittedName>
        <fullName evidence="1">Uncharacterized protein</fullName>
    </submittedName>
</protein>
<accession>A0AAV4X3W1</accession>
<dbReference type="EMBL" id="BPLR01017089">
    <property type="protein sequence ID" value="GIY88665.1"/>
    <property type="molecule type" value="Genomic_DNA"/>
</dbReference>
<sequence length="79" mass="9274">MAFVDNYFAEKDAGYYLDGLKRWEYRWEQKACILKCIKRIEKSQRHSLTDDLTHKYEVLSFDRCCILCGALRSPSTSGT</sequence>
<evidence type="ECO:0000313" key="1">
    <source>
        <dbReference type="EMBL" id="GIY88665.1"/>
    </source>
</evidence>
<reference evidence="1 2" key="1">
    <citation type="submission" date="2021-06" db="EMBL/GenBank/DDBJ databases">
        <title>Caerostris extrusa draft genome.</title>
        <authorList>
            <person name="Kono N."/>
            <person name="Arakawa K."/>
        </authorList>
    </citation>
    <scope>NUCLEOTIDE SEQUENCE [LARGE SCALE GENOMIC DNA]</scope>
</reference>
<gene>
    <name evidence="1" type="ORF">CEXT_569391</name>
</gene>
<dbReference type="AlphaFoldDB" id="A0AAV4X3W1"/>